<dbReference type="Proteomes" id="UP000198312">
    <property type="component" value="Chromosome"/>
</dbReference>
<evidence type="ECO:0000313" key="4">
    <source>
        <dbReference type="EMBL" id="ASK63205.1"/>
    </source>
</evidence>
<dbReference type="InterPro" id="IPR045584">
    <property type="entry name" value="Pilin-like"/>
</dbReference>
<keyword evidence="5" id="KW-1185">Reference proteome</keyword>
<gene>
    <name evidence="4" type="ORF">CFK37_14135</name>
</gene>
<dbReference type="GO" id="GO:0030420">
    <property type="term" value="P:establishment of competence for transformation"/>
    <property type="evidence" value="ECO:0007669"/>
    <property type="project" value="UniProtKB-KW"/>
</dbReference>
<evidence type="ECO:0000313" key="5">
    <source>
        <dbReference type="Proteomes" id="UP000198312"/>
    </source>
</evidence>
<keyword evidence="3" id="KW-1133">Transmembrane helix</keyword>
<evidence type="ECO:0000256" key="2">
    <source>
        <dbReference type="ARBA" id="ARBA00023287"/>
    </source>
</evidence>
<dbReference type="NCBIfam" id="TIGR02532">
    <property type="entry name" value="IV_pilin_GFxxxE"/>
    <property type="match status" value="1"/>
</dbReference>
<dbReference type="AlphaFoldDB" id="A0A220U580"/>
<keyword evidence="3" id="KW-0812">Transmembrane</keyword>
<keyword evidence="2" id="KW-0178">Competence</keyword>
<protein>
    <recommendedName>
        <fullName evidence="6">Competence protein ComG</fullName>
    </recommendedName>
</protein>
<evidence type="ECO:0008006" key="6">
    <source>
        <dbReference type="Google" id="ProtNLM"/>
    </source>
</evidence>
<dbReference type="SUPFAM" id="SSF54523">
    <property type="entry name" value="Pili subunits"/>
    <property type="match status" value="1"/>
</dbReference>
<evidence type="ECO:0000256" key="1">
    <source>
        <dbReference type="ARBA" id="ARBA00004241"/>
    </source>
</evidence>
<dbReference type="GO" id="GO:0009986">
    <property type="term" value="C:cell surface"/>
    <property type="evidence" value="ECO:0007669"/>
    <property type="project" value="UniProtKB-SubCell"/>
</dbReference>
<dbReference type="InterPro" id="IPR016785">
    <property type="entry name" value="ComGD"/>
</dbReference>
<dbReference type="EMBL" id="CP022315">
    <property type="protein sequence ID" value="ASK63205.1"/>
    <property type="molecule type" value="Genomic_DNA"/>
</dbReference>
<dbReference type="InterPro" id="IPR012902">
    <property type="entry name" value="N_methyl_site"/>
</dbReference>
<evidence type="ECO:0000256" key="3">
    <source>
        <dbReference type="SAM" id="Phobius"/>
    </source>
</evidence>
<dbReference type="RefSeq" id="WP_089062464.1">
    <property type="nucleotide sequence ID" value="NZ_CP022315.1"/>
</dbReference>
<sequence length="146" mass="16839">MDNKNGFTLIEVIFVLGALAILLVLSAPIKFAVLDTQKEQQFLTAFENDLLYMQSISYLSKDKVGLEIHADYYKIVVTKNYKVKDIFQRSIPNDWKFDLLTIQDNFISFNSSGTIRQPGTIRLRTNKSMYKIVFPLGKGRCYIEKL</sequence>
<dbReference type="KEGG" id="vil:CFK37_14135"/>
<keyword evidence="3" id="KW-0472">Membrane</keyword>
<dbReference type="Pfam" id="PF07963">
    <property type="entry name" value="N_methyl"/>
    <property type="match status" value="1"/>
</dbReference>
<organism evidence="4 5">
    <name type="scientific">Virgibacillus phasianinus</name>
    <dbReference type="NCBI Taxonomy" id="2017483"/>
    <lineage>
        <taxon>Bacteria</taxon>
        <taxon>Bacillati</taxon>
        <taxon>Bacillota</taxon>
        <taxon>Bacilli</taxon>
        <taxon>Bacillales</taxon>
        <taxon>Bacillaceae</taxon>
        <taxon>Virgibacillus</taxon>
    </lineage>
</organism>
<dbReference type="NCBIfam" id="NF040982">
    <property type="entry name" value="ComGD"/>
    <property type="match status" value="1"/>
</dbReference>
<dbReference type="OrthoDB" id="1653576at2"/>
<accession>A0A220U580</accession>
<proteinExistence type="predicted"/>
<reference evidence="4 5" key="1">
    <citation type="submission" date="2017-07" db="EMBL/GenBank/DDBJ databases">
        <title>Virgibacillus sp. LM2416.</title>
        <authorList>
            <person name="Tak E.J."/>
            <person name="Bae J.-W."/>
        </authorList>
    </citation>
    <scope>NUCLEOTIDE SEQUENCE [LARGE SCALE GENOMIC DNA]</scope>
    <source>
        <strain evidence="4 5">LM2416</strain>
    </source>
</reference>
<name>A0A220U580_9BACI</name>
<feature type="transmembrane region" description="Helical" evidence="3">
    <location>
        <begin position="12"/>
        <end position="33"/>
    </location>
</feature>
<comment type="subcellular location">
    <subcellularLocation>
        <location evidence="1">Cell surface</location>
    </subcellularLocation>
</comment>
<dbReference type="PIRSF" id="PIRSF021292">
    <property type="entry name" value="Competence_ComGD"/>
    <property type="match status" value="1"/>
</dbReference>